<accession>A0AAY5EFP8</accession>
<protein>
    <recommendedName>
        <fullName evidence="1">Mab-21-like HhH/H2TH-like domain-containing protein</fullName>
    </recommendedName>
</protein>
<proteinExistence type="predicted"/>
<sequence length="294" mass="32846">MVIAIYQHSKISGLFPGGPQQVSESVDEVQKIIKDFTVAQGMATSSPLRTVEFTMTTSKYKGRECWYYTLSSPHMHKWLEREGFANLSQRWNGACMAIEGDIVTTKVACVFKEQVEAAIKTCGLTGEIKEGECTGHDGFYSACHRGDLGGTYYGRAGFRRWPSAEHISCIKVRNGWAASSYHWLLSFPLAEQVLLGNIDKDGGCGRNHCCSGHVRGTHVPGFRRNLMEVLLYLVQKLHKCVCVSQHYLRHYLVCTHNLLKYTSISELGNMVKKISDFLDDPSYLNSPPGVPVTI</sequence>
<dbReference type="InterPro" id="IPR024810">
    <property type="entry name" value="MAB21L/cGLR"/>
</dbReference>
<dbReference type="Proteomes" id="UP000314983">
    <property type="component" value="Chromosome 25"/>
</dbReference>
<reference evidence="2" key="3">
    <citation type="submission" date="2025-09" db="UniProtKB">
        <authorList>
            <consortium name="Ensembl"/>
        </authorList>
    </citation>
    <scope>IDENTIFICATION</scope>
</reference>
<dbReference type="InterPro" id="IPR046906">
    <property type="entry name" value="Mab-21_HhH/H2TH-like"/>
</dbReference>
<reference evidence="2 3" key="1">
    <citation type="submission" date="2020-05" db="EMBL/GenBank/DDBJ databases">
        <title>Electrophorus electricus (electric eel) genome, fEleEle1, primary haplotype.</title>
        <authorList>
            <person name="Myers G."/>
            <person name="Meyer A."/>
            <person name="Fedrigo O."/>
            <person name="Formenti G."/>
            <person name="Rhie A."/>
            <person name="Tracey A."/>
            <person name="Sims Y."/>
            <person name="Jarvis E.D."/>
        </authorList>
    </citation>
    <scope>NUCLEOTIDE SEQUENCE [LARGE SCALE GENOMIC DNA]</scope>
</reference>
<evidence type="ECO:0000259" key="1">
    <source>
        <dbReference type="Pfam" id="PF20266"/>
    </source>
</evidence>
<evidence type="ECO:0000313" key="2">
    <source>
        <dbReference type="Ensembl" id="ENSEEEP00000055237.1"/>
    </source>
</evidence>
<dbReference type="Pfam" id="PF20266">
    <property type="entry name" value="Mab-21_C"/>
    <property type="match status" value="1"/>
</dbReference>
<reference evidence="2" key="2">
    <citation type="submission" date="2025-08" db="UniProtKB">
        <authorList>
            <consortium name="Ensembl"/>
        </authorList>
    </citation>
    <scope>IDENTIFICATION</scope>
</reference>
<dbReference type="SMART" id="SM01265">
    <property type="entry name" value="Mab-21"/>
    <property type="match status" value="1"/>
</dbReference>
<name>A0AAY5EFP8_ELEEL</name>
<dbReference type="Gene3D" id="1.10.1410.40">
    <property type="match status" value="1"/>
</dbReference>
<dbReference type="AlphaFoldDB" id="A0AAY5EFP8"/>
<keyword evidence="3" id="KW-1185">Reference proteome</keyword>
<dbReference type="Ensembl" id="ENSEEET00000046555.2">
    <property type="protein sequence ID" value="ENSEEEP00000055237.1"/>
    <property type="gene ID" value="ENSEEEG00000021697.2"/>
</dbReference>
<organism evidence="2 3">
    <name type="scientific">Electrophorus electricus</name>
    <name type="common">Electric eel</name>
    <name type="synonym">Gymnotus electricus</name>
    <dbReference type="NCBI Taxonomy" id="8005"/>
    <lineage>
        <taxon>Eukaryota</taxon>
        <taxon>Metazoa</taxon>
        <taxon>Chordata</taxon>
        <taxon>Craniata</taxon>
        <taxon>Vertebrata</taxon>
        <taxon>Euteleostomi</taxon>
        <taxon>Actinopterygii</taxon>
        <taxon>Neopterygii</taxon>
        <taxon>Teleostei</taxon>
        <taxon>Ostariophysi</taxon>
        <taxon>Gymnotiformes</taxon>
        <taxon>Gymnotoidei</taxon>
        <taxon>Gymnotidae</taxon>
        <taxon>Electrophorus</taxon>
    </lineage>
</organism>
<evidence type="ECO:0000313" key="3">
    <source>
        <dbReference type="Proteomes" id="UP000314983"/>
    </source>
</evidence>
<feature type="domain" description="Mab-21-like HhH/H2TH-like" evidence="1">
    <location>
        <begin position="224"/>
        <end position="275"/>
    </location>
</feature>